<sequence length="376" mass="43117">MEHLHLDIYDSNHEELCRLYWEVTDEGKFLLKVSEVAKMFGVKQSDITKIVKSSCVTYSPKTLCCVCKKPRKFASRSEYQASKPNLSWECSYCSVERELSLDEKKRELLGRSLKTALLNPLNTDEIGFMSATFFLALVRYSANENLTEISPLSVRQKGLLSPQFDFDIKIVKHLYREGVIAISPLSPLDALELNEDGGLEFYLDQVAWEVPLKDDDSLSKVITRIEKKFEEMEYIDSEYESVKEICQELCLLECLEYLDHVIEEHYLSFKVGEKTKLVLNSALEKFSVAQVYNFIWRAAKDAAAFYLRSGVTRIHAANTIVGNIQKQYERALANGWDVKAFSRNYNMPQSIISQVVFNLALKTDDGGFNQQIDKII</sequence>
<proteinExistence type="predicted"/>
<dbReference type="EMBL" id="CP022133">
    <property type="protein sequence ID" value="ASG66517.1"/>
    <property type="molecule type" value="Genomic_DNA"/>
</dbReference>
<evidence type="ECO:0000313" key="1">
    <source>
        <dbReference type="EMBL" id="ASG65857.1"/>
    </source>
</evidence>
<dbReference type="Proteomes" id="UP000197717">
    <property type="component" value="Chromosome"/>
</dbReference>
<name>A0ABN5AWN2_9GAMM</name>
<organism evidence="2 3">
    <name type="scientific">Idiomarina piscisalsi</name>
    <dbReference type="NCBI Taxonomy" id="1096243"/>
    <lineage>
        <taxon>Bacteria</taxon>
        <taxon>Pseudomonadati</taxon>
        <taxon>Pseudomonadota</taxon>
        <taxon>Gammaproteobacteria</taxon>
        <taxon>Alteromonadales</taxon>
        <taxon>Idiomarinaceae</taxon>
        <taxon>Idiomarina</taxon>
    </lineage>
</organism>
<keyword evidence="3" id="KW-1185">Reference proteome</keyword>
<gene>
    <name evidence="1" type="ORF">CEW91_06770</name>
    <name evidence="2" type="ORF">CEW91_10380</name>
</gene>
<dbReference type="EMBL" id="CP022133">
    <property type="protein sequence ID" value="ASG65857.1"/>
    <property type="molecule type" value="Genomic_DNA"/>
</dbReference>
<accession>A0ABN5AWN2</accession>
<protein>
    <submittedName>
        <fullName evidence="2">Uncharacterized protein</fullName>
    </submittedName>
</protein>
<reference evidence="2 3" key="1">
    <citation type="submission" date="2017-06" db="EMBL/GenBank/DDBJ databases">
        <title>Complete genome sequence of Idiomarina piscisalsi strain 10PY1A isolated from soil of Soudi Arabia.</title>
        <authorList>
            <person name="Kim M.-C."/>
            <person name="Jung B.K."/>
            <person name="Budiyanto F."/>
            <person name="Nzila A."/>
            <person name="Shin J.-H."/>
        </authorList>
    </citation>
    <scope>NUCLEOTIDE SEQUENCE [LARGE SCALE GENOMIC DNA]</scope>
    <source>
        <strain evidence="2 3">10PY1A</strain>
    </source>
</reference>
<evidence type="ECO:0000313" key="2">
    <source>
        <dbReference type="EMBL" id="ASG66517.1"/>
    </source>
</evidence>
<evidence type="ECO:0000313" key="3">
    <source>
        <dbReference type="Proteomes" id="UP000197717"/>
    </source>
</evidence>